<dbReference type="VEuPathDB" id="TrichDB:TRFO_17596"/>
<comment type="caution">
    <text evidence="1">The sequence shown here is derived from an EMBL/GenBank/DDBJ whole genome shotgun (WGS) entry which is preliminary data.</text>
</comment>
<evidence type="ECO:0000313" key="2">
    <source>
        <dbReference type="Proteomes" id="UP000179807"/>
    </source>
</evidence>
<dbReference type="Gene3D" id="1.20.1270.60">
    <property type="entry name" value="Arfaptin homology (AH) domain/BAR domain"/>
    <property type="match status" value="1"/>
</dbReference>
<dbReference type="EMBL" id="MLAK01000561">
    <property type="protein sequence ID" value="OHT12544.1"/>
    <property type="molecule type" value="Genomic_DNA"/>
</dbReference>
<keyword evidence="2" id="KW-1185">Reference proteome</keyword>
<protein>
    <recommendedName>
        <fullName evidence="3">BAR domain-containing protein</fullName>
    </recommendedName>
</protein>
<sequence length="248" mass="28635">MWSFFNRFRAFPEYHEYQQSMYTLNASEKKMGQMISEAFYNLPGYNKMQKPPLHETIKKITDCGNRLGTCTKKSQQLTEPYIKKYDDILPLQAEFSGWTNMRDSAKAIADKSQLEADKAKSYLDSVKNSGNEETIRKAEFAFENANRKAEMDRSSFEDTSKRVQEASKSFQKKFLDFYVDTTKSYLQQRIENSNKVSEISKDFLAAVDTFEAYDDGRVATYKEFLATLESMELELAGEILPISDLPSD</sequence>
<evidence type="ECO:0008006" key="3">
    <source>
        <dbReference type="Google" id="ProtNLM"/>
    </source>
</evidence>
<name>A0A1J4KNP9_9EUKA</name>
<dbReference type="Proteomes" id="UP000179807">
    <property type="component" value="Unassembled WGS sequence"/>
</dbReference>
<dbReference type="RefSeq" id="XP_068365680.1">
    <property type="nucleotide sequence ID" value="XM_068499680.1"/>
</dbReference>
<gene>
    <name evidence="1" type="ORF">TRFO_17596</name>
</gene>
<evidence type="ECO:0000313" key="1">
    <source>
        <dbReference type="EMBL" id="OHT12544.1"/>
    </source>
</evidence>
<accession>A0A1J4KNP9</accession>
<dbReference type="AlphaFoldDB" id="A0A1J4KNP9"/>
<organism evidence="1 2">
    <name type="scientific">Tritrichomonas foetus</name>
    <dbReference type="NCBI Taxonomy" id="1144522"/>
    <lineage>
        <taxon>Eukaryota</taxon>
        <taxon>Metamonada</taxon>
        <taxon>Parabasalia</taxon>
        <taxon>Tritrichomonadida</taxon>
        <taxon>Tritrichomonadidae</taxon>
        <taxon>Tritrichomonas</taxon>
    </lineage>
</organism>
<proteinExistence type="predicted"/>
<reference evidence="1" key="1">
    <citation type="submission" date="2016-10" db="EMBL/GenBank/DDBJ databases">
        <authorList>
            <person name="Benchimol M."/>
            <person name="Almeida L.G."/>
            <person name="Vasconcelos A.T."/>
            <person name="Perreira-Neves A."/>
            <person name="Rosa I.A."/>
            <person name="Tasca T."/>
            <person name="Bogo M.R."/>
            <person name="de Souza W."/>
        </authorList>
    </citation>
    <scope>NUCLEOTIDE SEQUENCE [LARGE SCALE GENOMIC DNA]</scope>
    <source>
        <strain evidence="1">K</strain>
    </source>
</reference>
<dbReference type="GeneID" id="94834384"/>
<dbReference type="InterPro" id="IPR027267">
    <property type="entry name" value="AH/BAR_dom_sf"/>
</dbReference>